<name>A0A1I0RBV8_9RHOB</name>
<dbReference type="STRING" id="1173584.SAMN05444851_3380"/>
<evidence type="ECO:0000256" key="5">
    <source>
        <dbReference type="ARBA" id="ARBA00023136"/>
    </source>
</evidence>
<dbReference type="InterPro" id="IPR050833">
    <property type="entry name" value="Poly_Biosynth_Transport"/>
</dbReference>
<feature type="transmembrane region" description="Helical" evidence="6">
    <location>
        <begin position="232"/>
        <end position="253"/>
    </location>
</feature>
<reference evidence="7 8" key="1">
    <citation type="submission" date="2016-10" db="EMBL/GenBank/DDBJ databases">
        <authorList>
            <person name="de Groot N.N."/>
        </authorList>
    </citation>
    <scope>NUCLEOTIDE SEQUENCE [LARGE SCALE GENOMIC DNA]</scope>
    <source>
        <strain evidence="7 8">DSM 29439</strain>
    </source>
</reference>
<keyword evidence="4 6" id="KW-1133">Transmembrane helix</keyword>
<evidence type="ECO:0000256" key="2">
    <source>
        <dbReference type="ARBA" id="ARBA00022475"/>
    </source>
</evidence>
<accession>A0A1I0RBV8</accession>
<protein>
    <submittedName>
        <fullName evidence="7">Membrane protein involved in the export of O-antigen and teichoic acid</fullName>
    </submittedName>
</protein>
<dbReference type="OrthoDB" id="7605542at2"/>
<dbReference type="Proteomes" id="UP000199650">
    <property type="component" value="Unassembled WGS sequence"/>
</dbReference>
<keyword evidence="5 6" id="KW-0472">Membrane</keyword>
<feature type="transmembrane region" description="Helical" evidence="6">
    <location>
        <begin position="198"/>
        <end position="220"/>
    </location>
</feature>
<dbReference type="PANTHER" id="PTHR30250:SF26">
    <property type="entry name" value="PSMA PROTEIN"/>
    <property type="match status" value="1"/>
</dbReference>
<feature type="transmembrane region" description="Helical" evidence="6">
    <location>
        <begin position="37"/>
        <end position="60"/>
    </location>
</feature>
<gene>
    <name evidence="7" type="ORF">SAMN05444851_3380</name>
</gene>
<keyword evidence="3 6" id="KW-0812">Transmembrane</keyword>
<dbReference type="PANTHER" id="PTHR30250">
    <property type="entry name" value="PST FAMILY PREDICTED COLANIC ACID TRANSPORTER"/>
    <property type="match status" value="1"/>
</dbReference>
<dbReference type="AlphaFoldDB" id="A0A1I0RBV8"/>
<keyword evidence="8" id="KW-1185">Reference proteome</keyword>
<evidence type="ECO:0000256" key="3">
    <source>
        <dbReference type="ARBA" id="ARBA00022692"/>
    </source>
</evidence>
<organism evidence="7 8">
    <name type="scientific">Aliiroseovarius sediminilitoris</name>
    <dbReference type="NCBI Taxonomy" id="1173584"/>
    <lineage>
        <taxon>Bacteria</taxon>
        <taxon>Pseudomonadati</taxon>
        <taxon>Pseudomonadota</taxon>
        <taxon>Alphaproteobacteria</taxon>
        <taxon>Rhodobacterales</taxon>
        <taxon>Paracoccaceae</taxon>
        <taxon>Aliiroseovarius</taxon>
    </lineage>
</organism>
<sequence>MFRSALLILSGNASTSILLFARNLLVARLVSVEDYGIAATFAISMAIVEMMSTLGLQSLIVQDREGDDPALQAGLQGFHLLRSVISGAVLFFISHPIANLLGIPEVAWAYQVLAVVPVLRGFIHFDIYRMHRSMVFLPSVISTSGPALLAVLIIWPLYQVLGDYRVMLYSVVVQGFALMIVSHLTATRTYRLALDGTIVRRALLFGWPLLINNILLLAIFQGEKLIVGSELGLESLAIFAMGMTLTLTPTLLFSKSLQSFMLPQLSAVKESPKEFRHLARVSLEASLCFSLVLVLGFVLLGAPVVNILLGDKYSNLIPFLTWLAILQALRGFKTGASVVAVSQAKTENAMISNAIRAALLIPAWYLATRGYSLEVIVWLAIVGEFLGYLASMVLLRYRIGLPLRKSIVSAMCAIAVLFVVAVFSWQPFGDGQSSSVISAIALLLFSTASFMTMRDLHRYVREHFLKKVLG</sequence>
<dbReference type="RefSeq" id="WP_091433726.1">
    <property type="nucleotide sequence ID" value="NZ_FOJB01000003.1"/>
</dbReference>
<feature type="transmembrane region" description="Helical" evidence="6">
    <location>
        <begin position="80"/>
        <end position="101"/>
    </location>
</feature>
<comment type="subcellular location">
    <subcellularLocation>
        <location evidence="1">Cell membrane</location>
        <topology evidence="1">Multi-pass membrane protein</topology>
    </subcellularLocation>
</comment>
<feature type="transmembrane region" description="Helical" evidence="6">
    <location>
        <begin position="107"/>
        <end position="123"/>
    </location>
</feature>
<feature type="transmembrane region" description="Helical" evidence="6">
    <location>
        <begin position="375"/>
        <end position="395"/>
    </location>
</feature>
<feature type="transmembrane region" description="Helical" evidence="6">
    <location>
        <begin position="164"/>
        <end position="186"/>
    </location>
</feature>
<keyword evidence="2" id="KW-1003">Cell membrane</keyword>
<dbReference type="Pfam" id="PF13440">
    <property type="entry name" value="Polysacc_synt_3"/>
    <property type="match status" value="1"/>
</dbReference>
<evidence type="ECO:0000313" key="7">
    <source>
        <dbReference type="EMBL" id="SEW38318.1"/>
    </source>
</evidence>
<dbReference type="EMBL" id="FOJB01000003">
    <property type="protein sequence ID" value="SEW38318.1"/>
    <property type="molecule type" value="Genomic_DNA"/>
</dbReference>
<proteinExistence type="predicted"/>
<evidence type="ECO:0000313" key="8">
    <source>
        <dbReference type="Proteomes" id="UP000199650"/>
    </source>
</evidence>
<evidence type="ECO:0000256" key="1">
    <source>
        <dbReference type="ARBA" id="ARBA00004651"/>
    </source>
</evidence>
<feature type="transmembrane region" description="Helical" evidence="6">
    <location>
        <begin position="135"/>
        <end position="158"/>
    </location>
</feature>
<feature type="transmembrane region" description="Helical" evidence="6">
    <location>
        <begin position="407"/>
        <end position="428"/>
    </location>
</feature>
<dbReference type="GO" id="GO:0005886">
    <property type="term" value="C:plasma membrane"/>
    <property type="evidence" value="ECO:0007669"/>
    <property type="project" value="UniProtKB-SubCell"/>
</dbReference>
<feature type="transmembrane region" description="Helical" evidence="6">
    <location>
        <begin position="434"/>
        <end position="453"/>
    </location>
</feature>
<evidence type="ECO:0000256" key="4">
    <source>
        <dbReference type="ARBA" id="ARBA00022989"/>
    </source>
</evidence>
<evidence type="ECO:0000256" key="6">
    <source>
        <dbReference type="SAM" id="Phobius"/>
    </source>
</evidence>
<feature type="transmembrane region" description="Helical" evidence="6">
    <location>
        <begin position="285"/>
        <end position="309"/>
    </location>
</feature>